<dbReference type="Proteomes" id="UP001162480">
    <property type="component" value="Chromosome 17"/>
</dbReference>
<proteinExistence type="predicted"/>
<evidence type="ECO:0000313" key="2">
    <source>
        <dbReference type="Proteomes" id="UP001162480"/>
    </source>
</evidence>
<organism evidence="1 2">
    <name type="scientific">Octopus vulgaris</name>
    <name type="common">Common octopus</name>
    <dbReference type="NCBI Taxonomy" id="6645"/>
    <lineage>
        <taxon>Eukaryota</taxon>
        <taxon>Metazoa</taxon>
        <taxon>Spiralia</taxon>
        <taxon>Lophotrochozoa</taxon>
        <taxon>Mollusca</taxon>
        <taxon>Cephalopoda</taxon>
        <taxon>Coleoidea</taxon>
        <taxon>Octopodiformes</taxon>
        <taxon>Octopoda</taxon>
        <taxon>Incirrata</taxon>
        <taxon>Octopodidae</taxon>
        <taxon>Octopus</taxon>
    </lineage>
</organism>
<accession>A0AA36FFE1</accession>
<dbReference type="EMBL" id="OX597830">
    <property type="protein sequence ID" value="CAI9735139.1"/>
    <property type="molecule type" value="Genomic_DNA"/>
</dbReference>
<dbReference type="AlphaFoldDB" id="A0AA36FFE1"/>
<name>A0AA36FFE1_OCTVU</name>
<sequence length="70" mass="8420">MEGGKLERECRREIDRHETKRKEEVYTGSNKGEKNNLCDVENRIAVFYGFQCKPLWELHPFTVKKDFEKK</sequence>
<protein>
    <submittedName>
        <fullName evidence="1">Uncharacterized protein</fullName>
    </submittedName>
</protein>
<reference evidence="1" key="1">
    <citation type="submission" date="2023-08" db="EMBL/GenBank/DDBJ databases">
        <authorList>
            <person name="Alioto T."/>
            <person name="Alioto T."/>
            <person name="Gomez Garrido J."/>
        </authorList>
    </citation>
    <scope>NUCLEOTIDE SEQUENCE</scope>
</reference>
<keyword evidence="2" id="KW-1185">Reference proteome</keyword>
<evidence type="ECO:0000313" key="1">
    <source>
        <dbReference type="EMBL" id="CAI9735139.1"/>
    </source>
</evidence>
<gene>
    <name evidence="1" type="ORF">OCTVUL_1B022826</name>
</gene>